<keyword evidence="3" id="KW-0489">Methyltransferase</keyword>
<gene>
    <name evidence="3" type="ORF">DCG58_08215</name>
</gene>
<dbReference type="Pfam" id="PF08241">
    <property type="entry name" value="Methyltransf_11"/>
    <property type="match status" value="1"/>
</dbReference>
<dbReference type="GO" id="GO:0032259">
    <property type="term" value="P:methylation"/>
    <property type="evidence" value="ECO:0007669"/>
    <property type="project" value="UniProtKB-KW"/>
</dbReference>
<evidence type="ECO:0000259" key="2">
    <source>
        <dbReference type="Pfam" id="PF08241"/>
    </source>
</evidence>
<name>A0A3B9GXH8_9PROT</name>
<dbReference type="GO" id="GO:0008757">
    <property type="term" value="F:S-adenosylmethionine-dependent methyltransferase activity"/>
    <property type="evidence" value="ECO:0007669"/>
    <property type="project" value="InterPro"/>
</dbReference>
<accession>A0A3B9GXH8</accession>
<keyword evidence="1 3" id="KW-0808">Transferase</keyword>
<dbReference type="SUPFAM" id="SSF53335">
    <property type="entry name" value="S-adenosyl-L-methionine-dependent methyltransferases"/>
    <property type="match status" value="1"/>
</dbReference>
<evidence type="ECO:0000313" key="4">
    <source>
        <dbReference type="Proteomes" id="UP000259610"/>
    </source>
</evidence>
<proteinExistence type="predicted"/>
<feature type="domain" description="Methyltransferase type 11" evidence="2">
    <location>
        <begin position="67"/>
        <end position="165"/>
    </location>
</feature>
<dbReference type="Proteomes" id="UP000259610">
    <property type="component" value="Unassembled WGS sequence"/>
</dbReference>
<sequence>MRGTVSTHYDAPDLIARIEAALSEAGLSPETVTADVLAPIEEFHVGGRMATDALLRDLNIRPADRALDVGCGSGGTSRHAAAQFGCTVEGIDLTDSFIRAGRTLTDWLELDGKVALHCGSALDMPFETGRFDLGWMFHVGMNIEDKQALFNEVFRVLKPGGRFLIYDIMRGEDETTPLTFPVPWAGSQASSFVRPPRQYEEALRSAGFAVTKSEPRRDIADAFFAQAAAQAASQAASQASQPRPPLTLALIMGETARDKFANLKRNYEAGRIVPVAISCEKPI</sequence>
<dbReference type="InterPro" id="IPR050447">
    <property type="entry name" value="Erg6_SMT_methyltransf"/>
</dbReference>
<evidence type="ECO:0000256" key="1">
    <source>
        <dbReference type="ARBA" id="ARBA00022679"/>
    </source>
</evidence>
<comment type="caution">
    <text evidence="3">The sequence shown here is derived from an EMBL/GenBank/DDBJ whole genome shotgun (WGS) entry which is preliminary data.</text>
</comment>
<dbReference type="InterPro" id="IPR013216">
    <property type="entry name" value="Methyltransf_11"/>
</dbReference>
<dbReference type="PANTHER" id="PTHR44068">
    <property type="entry name" value="ZGC:194242"/>
    <property type="match status" value="1"/>
</dbReference>
<dbReference type="Gene3D" id="3.40.50.150">
    <property type="entry name" value="Vaccinia Virus protein VP39"/>
    <property type="match status" value="1"/>
</dbReference>
<reference evidence="3 4" key="1">
    <citation type="journal article" date="2018" name="Nat. Biotechnol.">
        <title>A standardized bacterial taxonomy based on genome phylogeny substantially revises the tree of life.</title>
        <authorList>
            <person name="Parks D.H."/>
            <person name="Chuvochina M."/>
            <person name="Waite D.W."/>
            <person name="Rinke C."/>
            <person name="Skarshewski A."/>
            <person name="Chaumeil P.A."/>
            <person name="Hugenholtz P."/>
        </authorList>
    </citation>
    <scope>NUCLEOTIDE SEQUENCE [LARGE SCALE GENOMIC DNA]</scope>
    <source>
        <strain evidence="3">UBA8733</strain>
    </source>
</reference>
<dbReference type="RefSeq" id="WP_272988146.1">
    <property type="nucleotide sequence ID" value="NZ_CAJWRG010000225.1"/>
</dbReference>
<dbReference type="AlphaFoldDB" id="A0A3B9GXH8"/>
<protein>
    <submittedName>
        <fullName evidence="3">SAM-dependent methyltransferase</fullName>
    </submittedName>
</protein>
<dbReference type="EMBL" id="DMAN01000179">
    <property type="protein sequence ID" value="HAE27130.1"/>
    <property type="molecule type" value="Genomic_DNA"/>
</dbReference>
<dbReference type="PANTHER" id="PTHR44068:SF11">
    <property type="entry name" value="GERANYL DIPHOSPHATE 2-C-METHYLTRANSFERASE"/>
    <property type="match status" value="1"/>
</dbReference>
<dbReference type="InterPro" id="IPR029063">
    <property type="entry name" value="SAM-dependent_MTases_sf"/>
</dbReference>
<organism evidence="3 4">
    <name type="scientific">Hyphomonas adhaerens</name>
    <dbReference type="NCBI Taxonomy" id="81029"/>
    <lineage>
        <taxon>Bacteria</taxon>
        <taxon>Pseudomonadati</taxon>
        <taxon>Pseudomonadota</taxon>
        <taxon>Alphaproteobacteria</taxon>
        <taxon>Hyphomonadales</taxon>
        <taxon>Hyphomonadaceae</taxon>
        <taxon>Hyphomonas</taxon>
    </lineage>
</organism>
<evidence type="ECO:0000313" key="3">
    <source>
        <dbReference type="EMBL" id="HAE27130.1"/>
    </source>
</evidence>
<dbReference type="CDD" id="cd02440">
    <property type="entry name" value="AdoMet_MTases"/>
    <property type="match status" value="1"/>
</dbReference>